<dbReference type="RefSeq" id="WP_191697481.1">
    <property type="nucleotide sequence ID" value="NZ_JACSQO010000007.1"/>
</dbReference>
<dbReference type="Pfam" id="PF06908">
    <property type="entry name" value="YpsA"/>
    <property type="match status" value="1"/>
</dbReference>
<gene>
    <name evidence="2" type="ORF">H9650_14130</name>
</gene>
<dbReference type="NCBIfam" id="NF010181">
    <property type="entry name" value="PRK13660.1"/>
    <property type="match status" value="1"/>
</dbReference>
<evidence type="ECO:0000256" key="1">
    <source>
        <dbReference type="HAMAP-Rule" id="MF_01575"/>
    </source>
</evidence>
<organism evidence="2 3">
    <name type="scientific">Psychrobacillus faecigallinarum</name>
    <dbReference type="NCBI Taxonomy" id="2762235"/>
    <lineage>
        <taxon>Bacteria</taxon>
        <taxon>Bacillati</taxon>
        <taxon>Bacillota</taxon>
        <taxon>Bacilli</taxon>
        <taxon>Bacillales</taxon>
        <taxon>Bacillaceae</taxon>
        <taxon>Psychrobacillus</taxon>
    </lineage>
</organism>
<evidence type="ECO:0000313" key="2">
    <source>
        <dbReference type="EMBL" id="MBD7945260.1"/>
    </source>
</evidence>
<sequence length="184" mass="21541">MIKRLLITGYKAYELGIFNDNHPGVPIIKKAVENQMRALLDEGLEWVITSGQLGVETWAAELVVELKKEFPHLKYSIITPFLEQEKNWNDQKKENYQRLIALADFHTSVTKKPYEAPWQFIEKNKFLIRNTDAMLIIYDEENEGSPKFIKKLAQNYAEKNNYPIISIDAYDLQVIADEERNDYI</sequence>
<dbReference type="Gene3D" id="3.40.50.450">
    <property type="match status" value="1"/>
</dbReference>
<dbReference type="Proteomes" id="UP000640786">
    <property type="component" value="Unassembled WGS sequence"/>
</dbReference>
<comment type="caution">
    <text evidence="2">The sequence shown here is derived from an EMBL/GenBank/DDBJ whole genome shotgun (WGS) entry which is preliminary data.</text>
</comment>
<dbReference type="HAMAP" id="MF_01575">
    <property type="entry name" value="UPF0398"/>
    <property type="match status" value="1"/>
</dbReference>
<dbReference type="SUPFAM" id="SSF102405">
    <property type="entry name" value="MCP/YpsA-like"/>
    <property type="match status" value="1"/>
</dbReference>
<dbReference type="PIRSF" id="PIRSF021290">
    <property type="entry name" value="DUF1273"/>
    <property type="match status" value="1"/>
</dbReference>
<protein>
    <recommendedName>
        <fullName evidence="1">UPF0398 protein H9650_14130</fullName>
    </recommendedName>
</protein>
<dbReference type="PANTHER" id="PTHR38440:SF1">
    <property type="entry name" value="UPF0398 PROTEIN SPR0331"/>
    <property type="match status" value="1"/>
</dbReference>
<comment type="similarity">
    <text evidence="1">Belongs to the UPF0398 family.</text>
</comment>
<accession>A0ABR8RC43</accession>
<evidence type="ECO:0000313" key="3">
    <source>
        <dbReference type="Proteomes" id="UP000640786"/>
    </source>
</evidence>
<reference evidence="2 3" key="1">
    <citation type="submission" date="2020-08" db="EMBL/GenBank/DDBJ databases">
        <title>A Genomic Blueprint of the Chicken Gut Microbiome.</title>
        <authorList>
            <person name="Gilroy R."/>
            <person name="Ravi A."/>
            <person name="Getino M."/>
            <person name="Pursley I."/>
            <person name="Horton D.L."/>
            <person name="Alikhan N.-F."/>
            <person name="Baker D."/>
            <person name="Gharbi K."/>
            <person name="Hall N."/>
            <person name="Watson M."/>
            <person name="Adriaenssens E.M."/>
            <person name="Foster-Nyarko E."/>
            <person name="Jarju S."/>
            <person name="Secka A."/>
            <person name="Antonio M."/>
            <person name="Oren A."/>
            <person name="Chaudhuri R."/>
            <person name="La Ragione R.M."/>
            <person name="Hildebrand F."/>
            <person name="Pallen M.J."/>
        </authorList>
    </citation>
    <scope>NUCLEOTIDE SEQUENCE [LARGE SCALE GENOMIC DNA]</scope>
    <source>
        <strain evidence="2 3">Sa2BUA9</strain>
    </source>
</reference>
<dbReference type="InterPro" id="IPR010697">
    <property type="entry name" value="YspA"/>
</dbReference>
<dbReference type="PANTHER" id="PTHR38440">
    <property type="entry name" value="UPF0398 PROTEIN YPSA"/>
    <property type="match status" value="1"/>
</dbReference>
<keyword evidence="3" id="KW-1185">Reference proteome</keyword>
<name>A0ABR8RC43_9BACI</name>
<dbReference type="EMBL" id="JACSQO010000007">
    <property type="protein sequence ID" value="MBD7945260.1"/>
    <property type="molecule type" value="Genomic_DNA"/>
</dbReference>
<proteinExistence type="inferred from homology"/>